<sequence>MAKPPSPGAVPADTSKWSESSRRSVSAEWIKEYTAFTYKCWRCGESSVFSAEDQRYTYEVKKANINQQRILCEACWRRLQAIDAQLGELNDSWATSKQEMKSNRSQLQRWLQLLNERDQYVPYKADVAKKNMLVMLLRDA</sequence>
<comment type="caution">
    <text evidence="3">The sequence shown here is derived from an EMBL/GenBank/DDBJ whole genome shotgun (WGS) entry which is preliminary data.</text>
</comment>
<dbReference type="Proteomes" id="UP001371218">
    <property type="component" value="Unassembled WGS sequence"/>
</dbReference>
<feature type="domain" description="Probable zinc-binding" evidence="2">
    <location>
        <begin position="37"/>
        <end position="80"/>
    </location>
</feature>
<evidence type="ECO:0000313" key="4">
    <source>
        <dbReference type="Proteomes" id="UP001371218"/>
    </source>
</evidence>
<evidence type="ECO:0000313" key="3">
    <source>
        <dbReference type="EMBL" id="MEK8034906.1"/>
    </source>
</evidence>
<reference evidence="3 4" key="1">
    <citation type="submission" date="2024-04" db="EMBL/GenBank/DDBJ databases">
        <title>Novel species of the genus Ideonella isolated from streams.</title>
        <authorList>
            <person name="Lu H."/>
        </authorList>
    </citation>
    <scope>NUCLEOTIDE SEQUENCE [LARGE SCALE GENOMIC DNA]</scope>
    <source>
        <strain evidence="3 4">DXS29W</strain>
    </source>
</reference>
<dbReference type="EMBL" id="JBBUTG010000040">
    <property type="protein sequence ID" value="MEK8034906.1"/>
    <property type="molecule type" value="Genomic_DNA"/>
</dbReference>
<accession>A0ABU9BYG8</accession>
<keyword evidence="4" id="KW-1185">Reference proteome</keyword>
<protein>
    <submittedName>
        <fullName evidence="3">Zinc-ribbon domain containing protein</fullName>
    </submittedName>
</protein>
<feature type="region of interest" description="Disordered" evidence="1">
    <location>
        <begin position="1"/>
        <end position="21"/>
    </location>
</feature>
<evidence type="ECO:0000259" key="2">
    <source>
        <dbReference type="Pfam" id="PF13451"/>
    </source>
</evidence>
<organism evidence="3 4">
    <name type="scientific">Ideonella lacteola</name>
    <dbReference type="NCBI Taxonomy" id="2984193"/>
    <lineage>
        <taxon>Bacteria</taxon>
        <taxon>Pseudomonadati</taxon>
        <taxon>Pseudomonadota</taxon>
        <taxon>Betaproteobacteria</taxon>
        <taxon>Burkholderiales</taxon>
        <taxon>Sphaerotilaceae</taxon>
        <taxon>Ideonella</taxon>
    </lineage>
</organism>
<evidence type="ECO:0000256" key="1">
    <source>
        <dbReference type="SAM" id="MobiDB-lite"/>
    </source>
</evidence>
<gene>
    <name evidence="3" type="ORF">AACH06_29170</name>
</gene>
<dbReference type="Pfam" id="PF13451">
    <property type="entry name" value="zf_Tbcl"/>
    <property type="match status" value="1"/>
</dbReference>
<dbReference type="InterPro" id="IPR025306">
    <property type="entry name" value="Zn-bnd_dom_prob"/>
</dbReference>
<name>A0ABU9BYG8_9BURK</name>
<dbReference type="RefSeq" id="WP_341429340.1">
    <property type="nucleotide sequence ID" value="NZ_JBBUTG010000040.1"/>
</dbReference>
<proteinExistence type="predicted"/>